<dbReference type="PANTHER" id="PTHR43303:SF2">
    <property type="entry name" value="INDOLEAMINE 2,3-DIOXYGENASE PYRROLE 2,3-DIOXYGENASE (AFU_ORTHOLOGUE AFUA_5G01450"/>
    <property type="match status" value="1"/>
</dbReference>
<dbReference type="EMBL" id="VXIS01000164">
    <property type="protein sequence ID" value="KAA8899623.1"/>
    <property type="molecule type" value="Genomic_DNA"/>
</dbReference>
<name>A0A5J5EQK7_9PEZI</name>
<keyword evidence="4" id="KW-1185">Reference proteome</keyword>
<gene>
    <name evidence="3" type="ORF">FN846DRAFT_960139</name>
</gene>
<organism evidence="3 4">
    <name type="scientific">Sphaerosporella brunnea</name>
    <dbReference type="NCBI Taxonomy" id="1250544"/>
    <lineage>
        <taxon>Eukaryota</taxon>
        <taxon>Fungi</taxon>
        <taxon>Dikarya</taxon>
        <taxon>Ascomycota</taxon>
        <taxon>Pezizomycotina</taxon>
        <taxon>Pezizomycetes</taxon>
        <taxon>Pezizales</taxon>
        <taxon>Pyronemataceae</taxon>
        <taxon>Sphaerosporella</taxon>
    </lineage>
</organism>
<feature type="region of interest" description="Disordered" evidence="1">
    <location>
        <begin position="52"/>
        <end position="76"/>
    </location>
</feature>
<feature type="compositionally biased region" description="Polar residues" evidence="1">
    <location>
        <begin position="66"/>
        <end position="76"/>
    </location>
</feature>
<dbReference type="Pfam" id="PF00724">
    <property type="entry name" value="Oxidored_FMN"/>
    <property type="match status" value="1"/>
</dbReference>
<evidence type="ECO:0000313" key="3">
    <source>
        <dbReference type="EMBL" id="KAA8899623.1"/>
    </source>
</evidence>
<evidence type="ECO:0000313" key="4">
    <source>
        <dbReference type="Proteomes" id="UP000326924"/>
    </source>
</evidence>
<sequence length="464" mass="50579">MQRSKATELARCLLRLPARGGSSMLYNNTPPSAPHYHRWNSSTIVHKPAMHQPANTPAQGVPYYTPHQSPPSGTAITPTDAATLPKLFTPLTIRGSTLPNRIWTAPMCMYSADNGQLTDFHLQHLGSFATRGAGMVMVEASAVVPEGRISKEDAGIWEDSQIAPLARIATYLHSQGKHLSLQLGHAGRKASTVAPWLDHERGKSILATRVIGGWPDEVVGPSAIPWSRNLATPREMSKAEIRSTVDAFAAAATRCVKAGVDSLELHAAHGYLIHQFLSGVSNTRTDEYGGSFENRIRLLLETINAVRAVIPASMPLFVRISATDWLDKQEYPDAWDVEDTIKLAKLLYPRGVDLLDVSSGGNHEKQMIAPHNEYQVEIAQRVKKELVQAGGEAAKLLVSAVGGIGDGVWANKCLEEKGLDAVFAARAFLRDAGFAATCAEELGVQIQWPKQYLRKGRKRAPQKL</sequence>
<dbReference type="OrthoDB" id="72788at2759"/>
<dbReference type="AlphaFoldDB" id="A0A5J5EQK7"/>
<dbReference type="PANTHER" id="PTHR43303">
    <property type="entry name" value="NADPH DEHYDROGENASE C23G7.10C-RELATED"/>
    <property type="match status" value="1"/>
</dbReference>
<reference evidence="3 4" key="1">
    <citation type="submission" date="2019-09" db="EMBL/GenBank/DDBJ databases">
        <title>Draft genome of the ectomycorrhizal ascomycete Sphaerosporella brunnea.</title>
        <authorList>
            <consortium name="DOE Joint Genome Institute"/>
            <person name="Benucci G.M."/>
            <person name="Marozzi G."/>
            <person name="Antonielli L."/>
            <person name="Sanchez S."/>
            <person name="Marco P."/>
            <person name="Wang X."/>
            <person name="Falini L.B."/>
            <person name="Barry K."/>
            <person name="Haridas S."/>
            <person name="Lipzen A."/>
            <person name="Labutti K."/>
            <person name="Grigoriev I.V."/>
            <person name="Murat C."/>
            <person name="Martin F."/>
            <person name="Albertini E."/>
            <person name="Donnini D."/>
            <person name="Bonito G."/>
        </authorList>
    </citation>
    <scope>NUCLEOTIDE SEQUENCE [LARGE SCALE GENOMIC DNA]</scope>
    <source>
        <strain evidence="3 4">Sb_GMNB300</strain>
    </source>
</reference>
<accession>A0A5J5EQK7</accession>
<dbReference type="Gene3D" id="3.20.20.70">
    <property type="entry name" value="Aldolase class I"/>
    <property type="match status" value="1"/>
</dbReference>
<comment type="caution">
    <text evidence="3">The sequence shown here is derived from an EMBL/GenBank/DDBJ whole genome shotgun (WGS) entry which is preliminary data.</text>
</comment>
<dbReference type="CDD" id="cd02932">
    <property type="entry name" value="OYE_YqiM_FMN"/>
    <property type="match status" value="1"/>
</dbReference>
<proteinExistence type="predicted"/>
<dbReference type="GO" id="GO:0003959">
    <property type="term" value="F:NADPH dehydrogenase activity"/>
    <property type="evidence" value="ECO:0007669"/>
    <property type="project" value="InterPro"/>
</dbReference>
<dbReference type="Proteomes" id="UP000326924">
    <property type="component" value="Unassembled WGS sequence"/>
</dbReference>
<dbReference type="InParanoid" id="A0A5J5EQK7"/>
<dbReference type="InterPro" id="IPR013785">
    <property type="entry name" value="Aldolase_TIM"/>
</dbReference>
<evidence type="ECO:0000259" key="2">
    <source>
        <dbReference type="Pfam" id="PF00724"/>
    </source>
</evidence>
<dbReference type="InterPro" id="IPR001155">
    <property type="entry name" value="OxRdtase_FMN_N"/>
</dbReference>
<dbReference type="GO" id="GO:0010181">
    <property type="term" value="F:FMN binding"/>
    <property type="evidence" value="ECO:0007669"/>
    <property type="project" value="InterPro"/>
</dbReference>
<dbReference type="SUPFAM" id="SSF51395">
    <property type="entry name" value="FMN-linked oxidoreductases"/>
    <property type="match status" value="1"/>
</dbReference>
<dbReference type="InterPro" id="IPR044152">
    <property type="entry name" value="YqjM-like"/>
</dbReference>
<evidence type="ECO:0000256" key="1">
    <source>
        <dbReference type="SAM" id="MobiDB-lite"/>
    </source>
</evidence>
<feature type="domain" description="NADH:flavin oxidoreductase/NADH oxidase N-terminal" evidence="2">
    <location>
        <begin position="86"/>
        <end position="442"/>
    </location>
</feature>
<protein>
    <submittedName>
        <fullName evidence="3">NADH:flavin oxidoreductase/NADH oxidase</fullName>
    </submittedName>
</protein>
<dbReference type="GO" id="GO:0050661">
    <property type="term" value="F:NADP binding"/>
    <property type="evidence" value="ECO:0007669"/>
    <property type="project" value="InterPro"/>
</dbReference>